<reference evidence="10" key="1">
    <citation type="submission" date="2019-04" db="EMBL/GenBank/DDBJ databases">
        <title>Sequencing of skin fungus with MAO and IRED activity.</title>
        <authorList>
            <person name="Marsaioli A.J."/>
            <person name="Bonatto J.M.C."/>
            <person name="Reis Junior O."/>
        </authorList>
    </citation>
    <scope>NUCLEOTIDE SEQUENCE</scope>
    <source>
        <strain evidence="10">28M1</strain>
    </source>
</reference>
<feature type="compositionally biased region" description="Acidic residues" evidence="6">
    <location>
        <begin position="922"/>
        <end position="933"/>
    </location>
</feature>
<feature type="chain" id="PRO_5040350724" description="chitinase" evidence="7">
    <location>
        <begin position="21"/>
        <end position="1501"/>
    </location>
</feature>
<dbReference type="SUPFAM" id="SSF54556">
    <property type="entry name" value="Chitinase insertion domain"/>
    <property type="match status" value="1"/>
</dbReference>
<dbReference type="PROSITE" id="PS50941">
    <property type="entry name" value="CHIT_BIND_I_2"/>
    <property type="match status" value="1"/>
</dbReference>
<dbReference type="Gene3D" id="3.10.50.10">
    <property type="match status" value="1"/>
</dbReference>
<dbReference type="CDD" id="cd00035">
    <property type="entry name" value="ChtBD1"/>
    <property type="match status" value="1"/>
</dbReference>
<dbReference type="PANTHER" id="PTHR47700:SF2">
    <property type="entry name" value="CHITINASE"/>
    <property type="match status" value="1"/>
</dbReference>
<keyword evidence="4" id="KW-0843">Virulence</keyword>
<feature type="domain" description="GH18" evidence="9">
    <location>
        <begin position="179"/>
        <end position="525"/>
    </location>
</feature>
<comment type="similarity">
    <text evidence="1">Belongs to the glycosyl hydrolase 18 family. Chitinase class V subfamily.</text>
</comment>
<dbReference type="PROSITE" id="PS51910">
    <property type="entry name" value="GH18_2"/>
    <property type="match status" value="1"/>
</dbReference>
<protein>
    <recommendedName>
        <fullName evidence="2">chitinase</fullName>
        <ecNumber evidence="2">3.2.1.14</ecNumber>
    </recommendedName>
</protein>
<dbReference type="InterPro" id="IPR011583">
    <property type="entry name" value="Chitinase_II/V-like_cat"/>
</dbReference>
<feature type="signal peptide" evidence="7">
    <location>
        <begin position="1"/>
        <end position="20"/>
    </location>
</feature>
<dbReference type="InterPro" id="IPR001002">
    <property type="entry name" value="Chitin-bd_1"/>
</dbReference>
<gene>
    <name evidence="10" type="ORF">E8E12_000840</name>
</gene>
<keyword evidence="7" id="KW-0732">Signal</keyword>
<evidence type="ECO:0000256" key="6">
    <source>
        <dbReference type="SAM" id="MobiDB-lite"/>
    </source>
</evidence>
<dbReference type="EC" id="3.2.1.14" evidence="2"/>
<feature type="compositionally biased region" description="Polar residues" evidence="6">
    <location>
        <begin position="940"/>
        <end position="966"/>
    </location>
</feature>
<feature type="region of interest" description="Disordered" evidence="6">
    <location>
        <begin position="521"/>
        <end position="548"/>
    </location>
</feature>
<feature type="compositionally biased region" description="Low complexity" evidence="6">
    <location>
        <begin position="597"/>
        <end position="606"/>
    </location>
</feature>
<evidence type="ECO:0000256" key="1">
    <source>
        <dbReference type="ARBA" id="ARBA00008682"/>
    </source>
</evidence>
<keyword evidence="5" id="KW-1015">Disulfide bond</keyword>
<dbReference type="InterPro" id="IPR036861">
    <property type="entry name" value="Endochitinase-like_sf"/>
</dbReference>
<evidence type="ECO:0000256" key="4">
    <source>
        <dbReference type="ARBA" id="ARBA00023026"/>
    </source>
</evidence>
<dbReference type="SUPFAM" id="SSF57016">
    <property type="entry name" value="Plant lectins/antimicrobial peptides"/>
    <property type="match status" value="1"/>
</dbReference>
<feature type="compositionally biased region" description="Low complexity" evidence="6">
    <location>
        <begin position="574"/>
        <end position="589"/>
    </location>
</feature>
<dbReference type="PANTHER" id="PTHR47700">
    <property type="entry name" value="V CHITINASE, PUTATIVE (AFU_ORTHOLOGUE AFUA_6G13720)-RELATED"/>
    <property type="match status" value="1"/>
</dbReference>
<evidence type="ECO:0000313" key="10">
    <source>
        <dbReference type="EMBL" id="KAF3033245.1"/>
    </source>
</evidence>
<dbReference type="GO" id="GO:0005975">
    <property type="term" value="P:carbohydrate metabolic process"/>
    <property type="evidence" value="ECO:0007669"/>
    <property type="project" value="InterPro"/>
</dbReference>
<feature type="region of interest" description="Disordered" evidence="6">
    <location>
        <begin position="836"/>
        <end position="972"/>
    </location>
</feature>
<dbReference type="SMART" id="SM00270">
    <property type="entry name" value="ChtBD1"/>
    <property type="match status" value="2"/>
</dbReference>
<feature type="disulfide bond" evidence="5">
    <location>
        <begin position="127"/>
        <end position="141"/>
    </location>
</feature>
<feature type="disulfide bond" evidence="5">
    <location>
        <begin position="122"/>
        <end position="134"/>
    </location>
</feature>
<comment type="caution">
    <text evidence="5">Lacks conserved residue(s) required for the propagation of feature annotation.</text>
</comment>
<dbReference type="Pfam" id="PF00704">
    <property type="entry name" value="Glyco_hydro_18"/>
    <property type="match status" value="1"/>
</dbReference>
<proteinExistence type="inferred from homology"/>
<dbReference type="Proteomes" id="UP000758155">
    <property type="component" value="Unassembled WGS sequence"/>
</dbReference>
<name>A0A9P4WI61_9PLEO</name>
<evidence type="ECO:0000256" key="2">
    <source>
        <dbReference type="ARBA" id="ARBA00012729"/>
    </source>
</evidence>
<evidence type="ECO:0000259" key="8">
    <source>
        <dbReference type="PROSITE" id="PS50941"/>
    </source>
</evidence>
<feature type="region of interest" description="Disordered" evidence="6">
    <location>
        <begin position="572"/>
        <end position="606"/>
    </location>
</feature>
<dbReference type="InterPro" id="IPR018371">
    <property type="entry name" value="Chitin-binding_1_CS"/>
</dbReference>
<comment type="caution">
    <text evidence="10">The sequence shown here is derived from an EMBL/GenBank/DDBJ whole genome shotgun (WGS) entry which is preliminary data.</text>
</comment>
<feature type="domain" description="Chitin-binding type-1" evidence="8">
    <location>
        <begin position="108"/>
        <end position="162"/>
    </location>
</feature>
<dbReference type="PROSITE" id="PS00026">
    <property type="entry name" value="CHIT_BIND_I_1"/>
    <property type="match status" value="1"/>
</dbReference>
<dbReference type="GO" id="GO:0008843">
    <property type="term" value="F:endochitinase activity"/>
    <property type="evidence" value="ECO:0007669"/>
    <property type="project" value="UniProtKB-EC"/>
</dbReference>
<dbReference type="SMART" id="SM00636">
    <property type="entry name" value="Glyco_18"/>
    <property type="match status" value="1"/>
</dbReference>
<evidence type="ECO:0000259" key="9">
    <source>
        <dbReference type="PROSITE" id="PS51910"/>
    </source>
</evidence>
<dbReference type="InterPro" id="IPR053214">
    <property type="entry name" value="LysM12-like"/>
</dbReference>
<evidence type="ECO:0000256" key="5">
    <source>
        <dbReference type="PROSITE-ProRule" id="PRU00261"/>
    </source>
</evidence>
<sequence length="1501" mass="162614">MWLRPLFSSALLGLTGLCDFASDSGSESNLSLYGAPRHNLDPVLPILDIEEKYIRSQTDGGVTAFGITGLQCSASNPCLDGSCCNDQGRCGYRDEHCKETCVANCNAKAPCGIDSKDGSQSCPLNLCCSHFGFCGASESFCRDYAASGKSTPCQKGFGRCGTVDTKSTPSCGKGSGTASRRVAYYEGWNTRRRPCDKVWPAQIDTGGLTQIVFSFATIDPDTFAVGPMHPNDEKLYVDFLGLKDGSQKWIGIGGWEFSDAGPSHQTWSLMASSKANRQVFISSLLEFLEKWNFAGVDIDWEWPGADTRGGNAAIDKQNQVDLMKELRAALGSRGLSVVLPAQYAYLQNLDPKALEGSVDAFNFLAYDLHGPWDSSIPDLGPYTKPHTDLNEIDDALGLLWSADVTPSKVNLGIANYGRGFVLADSDCAYIGCKWTGLSKAGLCTQLDGVLSQCEIERTISQNSLKPELIEGAGIKQIVFDGQWFGYDDQQTFALKIELANNRCLGGTALWAIDYASCTGGGPVGPDGPQQSSTGPPSPAPGISTASRVSSGAAVPSESVALSTTYTISSAPAESSKPVASSTTSSASAKPPAPVPSSTPSLTIPTTSEAESTTTLIWKHYASINYPHGAIGPFIYRISDLPSGPVTFCLVSQFVEFGTVSVRFLSVRFQQCRDSRPVKSRLPPKKCEEKDKTTVTERIVSCFEELSLNPTKIASLNYTQTSTLISACLTFDATISGCGLLGASSTTTIKSATTSTLPITPAPTPTPGAPEECEEKDKTTITKKIVSCFESLKLVPTTVVSLNSTRTETLTTSCSTREETSTVCQGIGLTTTTTVTSFTRTSSEPPNCSRAPLDLSNDEGDNPQPPRDVPSCQSVPLSLSDDEGDNEHLQSPFCPLSPLSLEDDEGDNSQPEAPSCTRAPLSLDDDEGNNEMPDDTGSGNGTISWTLTNSRPSTPSREAPPSTLSDFTTAPWGTGIPTGTPGTLQCLECDRYFAKCVKDQCKPNGSDAEHCAKSCLSQLCWSSESPDYCKTGTCKPSACPKESPRIIATGEPGDKFTTTLSLPSTTMVITATPPYSEPTLSHSPTPTCTHGQEISPHAKWTVLIEHKIHQRPDNATLTWNLWDEHGCHAGNGMSSNAIVGRNVTAEIGAMGRPQKDMMGFMLQANVTESMTSSSSEIYFQISKPVAGCQHMCHTSWKVNNRDQSNSWQIVSDCAQACGMRELGPEDVFCDNVMNKWQENGDNPTDIRGGYCTFRMPFEPMDDSAPPPSAPWTRNSQWTVDFIQQMEYKTASIEWWLRDPDGNNVSHFVRQLDSGADEVSAMIESDPSIPAEKRMRYKMLMTVTNPMNKDKTRILLTYQNDRNKHCHYCEKRKVSLARFCVHTDWAYCQPNYQTESNDEKEQSLLQICSEPNTVRANQPCGTPMIARNDTFSCDPVAAAFYPKDAGFERRFRCWWPNDFDAPYGRDDEPPPFVDWDIIAEMGDDMGSFNGTAGVMGVDSGSNG</sequence>
<evidence type="ECO:0000256" key="7">
    <source>
        <dbReference type="SAM" id="SignalP"/>
    </source>
</evidence>
<dbReference type="Gene3D" id="3.30.60.10">
    <property type="entry name" value="Endochitinase-like"/>
    <property type="match status" value="1"/>
</dbReference>
<dbReference type="InterPro" id="IPR001223">
    <property type="entry name" value="Glyco_hydro18_cat"/>
</dbReference>
<dbReference type="InterPro" id="IPR017853">
    <property type="entry name" value="GH"/>
</dbReference>
<dbReference type="GO" id="GO:0008061">
    <property type="term" value="F:chitin binding"/>
    <property type="evidence" value="ECO:0007669"/>
    <property type="project" value="UniProtKB-UniRule"/>
</dbReference>
<accession>A0A9P4WI61</accession>
<evidence type="ECO:0000313" key="11">
    <source>
        <dbReference type="Proteomes" id="UP000758155"/>
    </source>
</evidence>
<evidence type="ECO:0000256" key="3">
    <source>
        <dbReference type="ARBA" id="ARBA00022669"/>
    </source>
</evidence>
<keyword evidence="3 5" id="KW-0147">Chitin-binding</keyword>
<keyword evidence="11" id="KW-1185">Reference proteome</keyword>
<dbReference type="Gene3D" id="3.20.20.80">
    <property type="entry name" value="Glycosidases"/>
    <property type="match status" value="1"/>
</dbReference>
<dbReference type="InterPro" id="IPR029070">
    <property type="entry name" value="Chitinase_insertion_sf"/>
</dbReference>
<dbReference type="OrthoDB" id="73875at2759"/>
<organism evidence="10 11">
    <name type="scientific">Didymella heteroderae</name>
    <dbReference type="NCBI Taxonomy" id="1769908"/>
    <lineage>
        <taxon>Eukaryota</taxon>
        <taxon>Fungi</taxon>
        <taxon>Dikarya</taxon>
        <taxon>Ascomycota</taxon>
        <taxon>Pezizomycotina</taxon>
        <taxon>Dothideomycetes</taxon>
        <taxon>Pleosporomycetidae</taxon>
        <taxon>Pleosporales</taxon>
        <taxon>Pleosporineae</taxon>
        <taxon>Didymellaceae</taxon>
        <taxon>Didymella</taxon>
    </lineage>
</organism>
<dbReference type="SUPFAM" id="SSF51445">
    <property type="entry name" value="(Trans)glycosidases"/>
    <property type="match status" value="1"/>
</dbReference>
<feature type="compositionally biased region" description="Low complexity" evidence="6">
    <location>
        <begin position="526"/>
        <end position="546"/>
    </location>
</feature>
<dbReference type="EMBL" id="SWKV01000084">
    <property type="protein sequence ID" value="KAF3033245.1"/>
    <property type="molecule type" value="Genomic_DNA"/>
</dbReference>